<keyword evidence="2" id="KW-0540">Nuclease</keyword>
<protein>
    <submittedName>
        <fullName evidence="2">LAGLIDADG endonuclease</fullName>
    </submittedName>
</protein>
<feature type="domain" description="Homing endonuclease LAGLIDADG" evidence="1">
    <location>
        <begin position="16"/>
        <end position="71"/>
    </location>
</feature>
<dbReference type="SUPFAM" id="SSF55608">
    <property type="entry name" value="Homing endonucleases"/>
    <property type="match status" value="1"/>
</dbReference>
<evidence type="ECO:0000313" key="2">
    <source>
        <dbReference type="EMBL" id="KKR81794.1"/>
    </source>
</evidence>
<sequence length="77" mass="8919">MNVGREKPESLSDDYIIGLTDGEGCFYVDIRAPKGEYKSYRVELHFFIKLREDELLLLQKVQKFKELFAISSNCLNG</sequence>
<keyword evidence="2" id="KW-0378">Hydrolase</keyword>
<dbReference type="EMBL" id="LCAB01000023">
    <property type="protein sequence ID" value="KKR81794.1"/>
    <property type="molecule type" value="Genomic_DNA"/>
</dbReference>
<dbReference type="InterPro" id="IPR027434">
    <property type="entry name" value="Homing_endonucl"/>
</dbReference>
<organism evidence="2 3">
    <name type="scientific">Candidatus Daviesbacteria bacterium GW2011_GWA2_40_9</name>
    <dbReference type="NCBI Taxonomy" id="1618424"/>
    <lineage>
        <taxon>Bacteria</taxon>
        <taxon>Candidatus Daviesiibacteriota</taxon>
    </lineage>
</organism>
<proteinExistence type="predicted"/>
<name>A0A0G0TY15_9BACT</name>
<dbReference type="Gene3D" id="3.10.28.10">
    <property type="entry name" value="Homing endonucleases"/>
    <property type="match status" value="1"/>
</dbReference>
<dbReference type="GO" id="GO:0004519">
    <property type="term" value="F:endonuclease activity"/>
    <property type="evidence" value="ECO:0007669"/>
    <property type="project" value="UniProtKB-KW"/>
</dbReference>
<comment type="caution">
    <text evidence="2">The sequence shown here is derived from an EMBL/GenBank/DDBJ whole genome shotgun (WGS) entry which is preliminary data.</text>
</comment>
<evidence type="ECO:0000313" key="3">
    <source>
        <dbReference type="Proteomes" id="UP000034601"/>
    </source>
</evidence>
<accession>A0A0G0TY15</accession>
<keyword evidence="2" id="KW-0255">Endonuclease</keyword>
<reference evidence="2 3" key="1">
    <citation type="journal article" date="2015" name="Nature">
        <title>rRNA introns, odd ribosomes, and small enigmatic genomes across a large radiation of phyla.</title>
        <authorList>
            <person name="Brown C.T."/>
            <person name="Hug L.A."/>
            <person name="Thomas B.C."/>
            <person name="Sharon I."/>
            <person name="Castelle C.J."/>
            <person name="Singh A."/>
            <person name="Wilkins M.J."/>
            <person name="Williams K.H."/>
            <person name="Banfield J.F."/>
        </authorList>
    </citation>
    <scope>NUCLEOTIDE SEQUENCE [LARGE SCALE GENOMIC DNA]</scope>
</reference>
<dbReference type="InterPro" id="IPR004860">
    <property type="entry name" value="LAGLIDADG_dom"/>
</dbReference>
<gene>
    <name evidence="2" type="ORF">UU29_C0023G0006</name>
</gene>
<dbReference type="AlphaFoldDB" id="A0A0G0TY15"/>
<evidence type="ECO:0000259" key="1">
    <source>
        <dbReference type="Pfam" id="PF00961"/>
    </source>
</evidence>
<dbReference type="Pfam" id="PF00961">
    <property type="entry name" value="LAGLIDADG_1"/>
    <property type="match status" value="1"/>
</dbReference>
<dbReference type="Proteomes" id="UP000034601">
    <property type="component" value="Unassembled WGS sequence"/>
</dbReference>